<evidence type="ECO:0000313" key="14">
    <source>
        <dbReference type="Proteomes" id="UP000246018"/>
    </source>
</evidence>
<dbReference type="PROSITE" id="PS00958">
    <property type="entry name" value="TRANSALDOLASE_2"/>
    <property type="match status" value="1"/>
</dbReference>
<dbReference type="Pfam" id="PF00923">
    <property type="entry name" value="TAL_FSA"/>
    <property type="match status" value="1"/>
</dbReference>
<comment type="catalytic activity">
    <reaction evidence="10 11">
        <text>D-sedoheptulose 7-phosphate + D-glyceraldehyde 3-phosphate = D-erythrose 4-phosphate + beta-D-fructose 6-phosphate</text>
        <dbReference type="Rhea" id="RHEA:17053"/>
        <dbReference type="ChEBI" id="CHEBI:16897"/>
        <dbReference type="ChEBI" id="CHEBI:57483"/>
        <dbReference type="ChEBI" id="CHEBI:57634"/>
        <dbReference type="ChEBI" id="CHEBI:59776"/>
        <dbReference type="EC" id="2.2.1.2"/>
    </reaction>
</comment>
<comment type="caution">
    <text evidence="13">The sequence shown here is derived from an EMBL/GenBank/DDBJ whole genome shotgun (WGS) entry which is preliminary data.</text>
</comment>
<keyword evidence="7 11" id="KW-0808">Transferase</keyword>
<feature type="region of interest" description="Disordered" evidence="12">
    <location>
        <begin position="26"/>
        <end position="46"/>
    </location>
</feature>
<evidence type="ECO:0000256" key="4">
    <source>
        <dbReference type="ARBA" id="ARBA00008426"/>
    </source>
</evidence>
<keyword evidence="14" id="KW-1185">Reference proteome</keyword>
<dbReference type="InterPro" id="IPR013785">
    <property type="entry name" value="Aldolase_TIM"/>
</dbReference>
<evidence type="ECO:0000256" key="3">
    <source>
        <dbReference type="ARBA" id="ARBA00004857"/>
    </source>
</evidence>
<dbReference type="GO" id="GO:0004801">
    <property type="term" value="F:transaldolase activity"/>
    <property type="evidence" value="ECO:0007669"/>
    <property type="project" value="UniProtKB-UniRule"/>
</dbReference>
<evidence type="ECO:0000256" key="12">
    <source>
        <dbReference type="SAM" id="MobiDB-lite"/>
    </source>
</evidence>
<dbReference type="CDD" id="cd00955">
    <property type="entry name" value="Transaldolase_like"/>
    <property type="match status" value="1"/>
</dbReference>
<evidence type="ECO:0000256" key="9">
    <source>
        <dbReference type="ARBA" id="ARBA00023270"/>
    </source>
</evidence>
<dbReference type="InterPro" id="IPR001585">
    <property type="entry name" value="TAL/FSA"/>
</dbReference>
<dbReference type="PIRSF" id="PIRSF036915">
    <property type="entry name" value="Trnald_Bac_Plnt"/>
    <property type="match status" value="1"/>
</dbReference>
<organism evidence="13 14">
    <name type="scientific">Nocardioides gansuensis</name>
    <dbReference type="NCBI Taxonomy" id="2138300"/>
    <lineage>
        <taxon>Bacteria</taxon>
        <taxon>Bacillati</taxon>
        <taxon>Actinomycetota</taxon>
        <taxon>Actinomycetes</taxon>
        <taxon>Propionibacteriales</taxon>
        <taxon>Nocardioidaceae</taxon>
        <taxon>Nocardioides</taxon>
    </lineage>
</organism>
<keyword evidence="6 11" id="KW-0963">Cytoplasm</keyword>
<keyword evidence="9 11" id="KW-0704">Schiff base</keyword>
<dbReference type="GO" id="GO:0005737">
    <property type="term" value="C:cytoplasm"/>
    <property type="evidence" value="ECO:0007669"/>
    <property type="project" value="UniProtKB-SubCell"/>
</dbReference>
<feature type="active site" description="Schiff-base intermediate with substrate" evidence="11">
    <location>
        <position position="190"/>
    </location>
</feature>
<dbReference type="NCBIfam" id="NF002881">
    <property type="entry name" value="PRK03343.1"/>
    <property type="match status" value="1"/>
</dbReference>
<gene>
    <name evidence="11 13" type="primary">tal</name>
    <name evidence="13" type="ORF">DDE18_18500</name>
</gene>
<evidence type="ECO:0000256" key="10">
    <source>
        <dbReference type="ARBA" id="ARBA00048810"/>
    </source>
</evidence>
<dbReference type="SUPFAM" id="SSF51569">
    <property type="entry name" value="Aldolase"/>
    <property type="match status" value="1"/>
</dbReference>
<dbReference type="OrthoDB" id="9809101at2"/>
<dbReference type="EMBL" id="QDGZ01000008">
    <property type="protein sequence ID" value="PVG81468.1"/>
    <property type="molecule type" value="Genomic_DNA"/>
</dbReference>
<comment type="subcellular location">
    <subcellularLocation>
        <location evidence="2 11">Cytoplasm</location>
    </subcellularLocation>
</comment>
<dbReference type="PANTHER" id="PTHR10683">
    <property type="entry name" value="TRANSALDOLASE"/>
    <property type="match status" value="1"/>
</dbReference>
<protein>
    <recommendedName>
        <fullName evidence="5 11">Transaldolase</fullName>
        <ecNumber evidence="5 11">2.2.1.2</ecNumber>
    </recommendedName>
</protein>
<dbReference type="InterPro" id="IPR004732">
    <property type="entry name" value="Transaldolase_2"/>
</dbReference>
<evidence type="ECO:0000256" key="1">
    <source>
        <dbReference type="ARBA" id="ARBA00003518"/>
    </source>
</evidence>
<reference evidence="13 14" key="1">
    <citation type="submission" date="2018-04" db="EMBL/GenBank/DDBJ databases">
        <title>Genome of Nocardioides gansuensis WSJ-1.</title>
        <authorList>
            <person name="Wu S."/>
            <person name="Wang G."/>
        </authorList>
    </citation>
    <scope>NUCLEOTIDE SEQUENCE [LARGE SCALE GENOMIC DNA]</scope>
    <source>
        <strain evidence="13 14">WSJ-1</strain>
    </source>
</reference>
<dbReference type="GO" id="GO:0005975">
    <property type="term" value="P:carbohydrate metabolic process"/>
    <property type="evidence" value="ECO:0007669"/>
    <property type="project" value="InterPro"/>
</dbReference>
<dbReference type="HAMAP" id="MF_00493">
    <property type="entry name" value="Transaldolase_2"/>
    <property type="match status" value="1"/>
</dbReference>
<dbReference type="Gene3D" id="3.20.20.70">
    <property type="entry name" value="Aldolase class I"/>
    <property type="match status" value="1"/>
</dbReference>
<comment type="similarity">
    <text evidence="4 11">Belongs to the transaldolase family. Type 2 subfamily.</text>
</comment>
<accession>A0A2T8F6X2</accession>
<dbReference type="UniPathway" id="UPA00115">
    <property type="reaction ID" value="UER00414"/>
</dbReference>
<evidence type="ECO:0000256" key="11">
    <source>
        <dbReference type="HAMAP-Rule" id="MF_00493"/>
    </source>
</evidence>
<dbReference type="EC" id="2.2.1.2" evidence="5 11"/>
<dbReference type="Proteomes" id="UP000246018">
    <property type="component" value="Unassembled WGS sequence"/>
</dbReference>
<dbReference type="InterPro" id="IPR018225">
    <property type="entry name" value="Transaldolase_AS"/>
</dbReference>
<evidence type="ECO:0000256" key="8">
    <source>
        <dbReference type="ARBA" id="ARBA00023126"/>
    </source>
</evidence>
<dbReference type="NCBIfam" id="TIGR00876">
    <property type="entry name" value="tal_mycobact"/>
    <property type="match status" value="1"/>
</dbReference>
<evidence type="ECO:0000313" key="13">
    <source>
        <dbReference type="EMBL" id="PVG81468.1"/>
    </source>
</evidence>
<evidence type="ECO:0000256" key="5">
    <source>
        <dbReference type="ARBA" id="ARBA00013151"/>
    </source>
</evidence>
<dbReference type="AlphaFoldDB" id="A0A2T8F6X2"/>
<comment type="function">
    <text evidence="1 11">Transaldolase is important for the balance of metabolites in the pentose-phosphate pathway.</text>
</comment>
<name>A0A2T8F6X2_9ACTN</name>
<evidence type="ECO:0000256" key="7">
    <source>
        <dbReference type="ARBA" id="ARBA00022679"/>
    </source>
</evidence>
<evidence type="ECO:0000256" key="6">
    <source>
        <dbReference type="ARBA" id="ARBA00022490"/>
    </source>
</evidence>
<proteinExistence type="inferred from homology"/>
<comment type="pathway">
    <text evidence="3 11">Carbohydrate degradation; pentose phosphate pathway; D-glyceraldehyde 3-phosphate and beta-D-fructose 6-phosphate from D-ribose 5-phosphate and D-xylulose 5-phosphate (non-oxidative stage): step 2/3.</text>
</comment>
<evidence type="ECO:0000256" key="2">
    <source>
        <dbReference type="ARBA" id="ARBA00004496"/>
    </source>
</evidence>
<dbReference type="PANTHER" id="PTHR10683:SF31">
    <property type="entry name" value="TRANSALDOLASE"/>
    <property type="match status" value="1"/>
</dbReference>
<dbReference type="GO" id="GO:0006098">
    <property type="term" value="P:pentose-phosphate shunt"/>
    <property type="evidence" value="ECO:0007669"/>
    <property type="project" value="UniProtKB-UniRule"/>
</dbReference>
<keyword evidence="8 11" id="KW-0570">Pentose shunt</keyword>
<sequence>MPTALEQRRAQLGLPLPRIALRRRRRRTQWTCHPSPEQAAGGPASNLRTGHAVTRLEQLFDEHGQSPWLDNLTRPGLRDGSLSHLAAAGVRGVTANPTIVAKAIMASDAYDAQFETLVSSGHSVEAAYWHLIVADVVDALGIFRPIFERDGGDGFVSIEVSPRCAHDTEASVTAARALHEGIGQPNLLVKVPATSQGVPAIETLIGEGHSTNVTLIFSLPRYRQVLEAYLSGLEAFAERGGDLASVHSVASFFVSRVDSEVDSRLESLGTDSALELRGQAAVAQARLAYQMFRDAHSGPRWTRLAERGARVQRPLWASTSTKNAEYPDTLYVDSLIGPDTVNTMPESTIEAFEDHGTIARTIDTGTAAAASVMKALGTVGIDMEDVSHTLERQGIATFEASFAEVLHALDAKAHALSGA</sequence>